<dbReference type="Gene3D" id="3.10.129.10">
    <property type="entry name" value="Hotdog Thioesterase"/>
    <property type="match status" value="1"/>
</dbReference>
<dbReference type="AlphaFoldDB" id="A0A4Q1C4B1"/>
<dbReference type="EMBL" id="SDHX01000002">
    <property type="protein sequence ID" value="RXK53227.1"/>
    <property type="molecule type" value="Genomic_DNA"/>
</dbReference>
<dbReference type="InterPro" id="IPR006684">
    <property type="entry name" value="YbgC/YbaW"/>
</dbReference>
<sequence>MIESHTLITVRYAETDMMGIVYHGNYLPWFEVGRTTLLKECGFPYRDLEAQGYMLPVIEVGVKYQRPARYDDELTIITRLKERPALRIHLEYEVRRGEELLVTGFTTHAFINKSGEPVRPPAALTARMKELFAKT</sequence>
<dbReference type="PANTHER" id="PTHR31793:SF27">
    <property type="entry name" value="NOVEL THIOESTERASE SUPERFAMILY DOMAIN AND SAPOSIN A-TYPE DOMAIN CONTAINING PROTEIN (0610012H03RIK)"/>
    <property type="match status" value="1"/>
</dbReference>
<dbReference type="RefSeq" id="WP_129048816.1">
    <property type="nucleotide sequence ID" value="NZ_SDHX01000002.1"/>
</dbReference>
<dbReference type="Pfam" id="PF13279">
    <property type="entry name" value="4HBT_2"/>
    <property type="match status" value="1"/>
</dbReference>
<dbReference type="SUPFAM" id="SSF54637">
    <property type="entry name" value="Thioesterase/thiol ester dehydrase-isomerase"/>
    <property type="match status" value="1"/>
</dbReference>
<proteinExistence type="inferred from homology"/>
<dbReference type="PIRSF" id="PIRSF003230">
    <property type="entry name" value="YbgC"/>
    <property type="match status" value="1"/>
</dbReference>
<gene>
    <name evidence="3" type="ORF">ESB00_16140</name>
</gene>
<dbReference type="OrthoDB" id="9800856at2"/>
<organism evidence="3 4">
    <name type="scientific">Oleiharenicola lentus</name>
    <dbReference type="NCBI Taxonomy" id="2508720"/>
    <lineage>
        <taxon>Bacteria</taxon>
        <taxon>Pseudomonadati</taxon>
        <taxon>Verrucomicrobiota</taxon>
        <taxon>Opitutia</taxon>
        <taxon>Opitutales</taxon>
        <taxon>Opitutaceae</taxon>
        <taxon>Oleiharenicola</taxon>
    </lineage>
</organism>
<dbReference type="NCBIfam" id="TIGR00051">
    <property type="entry name" value="YbgC/FadM family acyl-CoA thioesterase"/>
    <property type="match status" value="1"/>
</dbReference>
<dbReference type="PANTHER" id="PTHR31793">
    <property type="entry name" value="4-HYDROXYBENZOYL-COA THIOESTERASE FAMILY MEMBER"/>
    <property type="match status" value="1"/>
</dbReference>
<comment type="caution">
    <text evidence="3">The sequence shown here is derived from an EMBL/GenBank/DDBJ whole genome shotgun (WGS) entry which is preliminary data.</text>
</comment>
<dbReference type="GO" id="GO:0047617">
    <property type="term" value="F:fatty acyl-CoA hydrolase activity"/>
    <property type="evidence" value="ECO:0007669"/>
    <property type="project" value="TreeGrafter"/>
</dbReference>
<protein>
    <submittedName>
        <fullName evidence="3">Acyl-CoA thioesterase</fullName>
    </submittedName>
</protein>
<evidence type="ECO:0000313" key="3">
    <source>
        <dbReference type="EMBL" id="RXK53227.1"/>
    </source>
</evidence>
<evidence type="ECO:0000313" key="4">
    <source>
        <dbReference type="Proteomes" id="UP000290218"/>
    </source>
</evidence>
<dbReference type="InterPro" id="IPR050563">
    <property type="entry name" value="4-hydroxybenzoyl-CoA_TE"/>
</dbReference>
<reference evidence="3 4" key="1">
    <citation type="submission" date="2019-01" db="EMBL/GenBank/DDBJ databases">
        <title>Lacunisphaera sp. strain TWA-58.</title>
        <authorList>
            <person name="Chen W.-M."/>
        </authorList>
    </citation>
    <scope>NUCLEOTIDE SEQUENCE [LARGE SCALE GENOMIC DNA]</scope>
    <source>
        <strain evidence="3 4">TWA-58</strain>
    </source>
</reference>
<evidence type="ECO:0000256" key="2">
    <source>
        <dbReference type="ARBA" id="ARBA00022801"/>
    </source>
</evidence>
<keyword evidence="4" id="KW-1185">Reference proteome</keyword>
<evidence type="ECO:0000256" key="1">
    <source>
        <dbReference type="ARBA" id="ARBA00005953"/>
    </source>
</evidence>
<dbReference type="Proteomes" id="UP000290218">
    <property type="component" value="Unassembled WGS sequence"/>
</dbReference>
<keyword evidence="2" id="KW-0378">Hydrolase</keyword>
<accession>A0A4Q1C4B1</accession>
<dbReference type="InterPro" id="IPR029069">
    <property type="entry name" value="HotDog_dom_sf"/>
</dbReference>
<dbReference type="CDD" id="cd00586">
    <property type="entry name" value="4HBT"/>
    <property type="match status" value="1"/>
</dbReference>
<comment type="similarity">
    <text evidence="1">Belongs to the 4-hydroxybenzoyl-CoA thioesterase family.</text>
</comment>
<name>A0A4Q1C4B1_9BACT</name>